<evidence type="ECO:0000313" key="5">
    <source>
        <dbReference type="Proteomes" id="UP001595758"/>
    </source>
</evidence>
<evidence type="ECO:0000259" key="3">
    <source>
        <dbReference type="PROSITE" id="PS50887"/>
    </source>
</evidence>
<dbReference type="InterPro" id="IPR000160">
    <property type="entry name" value="GGDEF_dom"/>
</dbReference>
<protein>
    <recommendedName>
        <fullName evidence="1">diguanylate cyclase</fullName>
        <ecNumber evidence="1">2.7.7.65</ecNumber>
    </recommendedName>
</protein>
<dbReference type="NCBIfam" id="TIGR00254">
    <property type="entry name" value="GGDEF"/>
    <property type="match status" value="1"/>
</dbReference>
<dbReference type="PROSITE" id="PS50887">
    <property type="entry name" value="GGDEF"/>
    <property type="match status" value="1"/>
</dbReference>
<dbReference type="SUPFAM" id="SSF55073">
    <property type="entry name" value="Nucleotide cyclase"/>
    <property type="match status" value="1"/>
</dbReference>
<keyword evidence="4" id="KW-0808">Transferase</keyword>
<dbReference type="Pfam" id="PF01590">
    <property type="entry name" value="GAF"/>
    <property type="match status" value="1"/>
</dbReference>
<dbReference type="Proteomes" id="UP001595758">
    <property type="component" value="Unassembled WGS sequence"/>
</dbReference>
<dbReference type="PANTHER" id="PTHR45138:SF9">
    <property type="entry name" value="DIGUANYLATE CYCLASE DGCM-RELATED"/>
    <property type="match status" value="1"/>
</dbReference>
<reference evidence="5" key="1">
    <citation type="journal article" date="2019" name="Int. J. Syst. Evol. Microbiol.">
        <title>The Global Catalogue of Microorganisms (GCM) 10K type strain sequencing project: providing services to taxonomists for standard genome sequencing and annotation.</title>
        <authorList>
            <consortium name="The Broad Institute Genomics Platform"/>
            <consortium name="The Broad Institute Genome Sequencing Center for Infectious Disease"/>
            <person name="Wu L."/>
            <person name="Ma J."/>
        </authorList>
    </citation>
    <scope>NUCLEOTIDE SEQUENCE [LARGE SCALE GENOMIC DNA]</scope>
    <source>
        <strain evidence="5">CCUG 59858</strain>
    </source>
</reference>
<sequence>MLLLKELSSSLQTCLYIEEAYQLIRQYTEQLLPGVGGVLYLMHPSRNYLEAMSTWGALQSIEKIIKPDECFALRRGTVYKVFGSNRGLICHHKSKENCRPYICMPLYAQSDILGLLYLELENDNPELLESKNDLLYEMISEQIALGLSNIRLREALSIQSFRDALTGLYNRRYLGETLERELSRCARNSASLALLMIDIDHFKSFNDRFGHEAGDMVLQAFANTLKNFIRKADIACRYGGEEFIVILPEIELDAIERRTNELHKAVSEIHVRYGGNALPTITISIGVVIYPQHGKTINELINGSDLALYEAKNTGRNKTVVYTPPND</sequence>
<comment type="caution">
    <text evidence="4">The sequence shown here is derived from an EMBL/GenBank/DDBJ whole genome shotgun (WGS) entry which is preliminary data.</text>
</comment>
<dbReference type="RefSeq" id="WP_382342899.1">
    <property type="nucleotide sequence ID" value="NZ_JBHSAB010000019.1"/>
</dbReference>
<evidence type="ECO:0000256" key="1">
    <source>
        <dbReference type="ARBA" id="ARBA00012528"/>
    </source>
</evidence>
<dbReference type="InterPro" id="IPR029016">
    <property type="entry name" value="GAF-like_dom_sf"/>
</dbReference>
<dbReference type="EC" id="2.7.7.65" evidence="1"/>
<accession>A0ABV8CFR5</accession>
<dbReference type="GO" id="GO:0052621">
    <property type="term" value="F:diguanylate cyclase activity"/>
    <property type="evidence" value="ECO:0007669"/>
    <property type="project" value="UniProtKB-EC"/>
</dbReference>
<dbReference type="InterPro" id="IPR050469">
    <property type="entry name" value="Diguanylate_Cyclase"/>
</dbReference>
<dbReference type="SUPFAM" id="SSF55781">
    <property type="entry name" value="GAF domain-like"/>
    <property type="match status" value="1"/>
</dbReference>
<keyword evidence="4" id="KW-0548">Nucleotidyltransferase</keyword>
<dbReference type="EMBL" id="JBHSAB010000019">
    <property type="protein sequence ID" value="MFC3909047.1"/>
    <property type="molecule type" value="Genomic_DNA"/>
</dbReference>
<dbReference type="Gene3D" id="3.30.450.40">
    <property type="match status" value="1"/>
</dbReference>
<dbReference type="CDD" id="cd01949">
    <property type="entry name" value="GGDEF"/>
    <property type="match status" value="1"/>
</dbReference>
<keyword evidence="5" id="KW-1185">Reference proteome</keyword>
<dbReference type="PANTHER" id="PTHR45138">
    <property type="entry name" value="REGULATORY COMPONENTS OF SENSORY TRANSDUCTION SYSTEM"/>
    <property type="match status" value="1"/>
</dbReference>
<comment type="catalytic activity">
    <reaction evidence="2">
        <text>2 GTP = 3',3'-c-di-GMP + 2 diphosphate</text>
        <dbReference type="Rhea" id="RHEA:24898"/>
        <dbReference type="ChEBI" id="CHEBI:33019"/>
        <dbReference type="ChEBI" id="CHEBI:37565"/>
        <dbReference type="ChEBI" id="CHEBI:58805"/>
        <dbReference type="EC" id="2.7.7.65"/>
    </reaction>
</comment>
<evidence type="ECO:0000256" key="2">
    <source>
        <dbReference type="ARBA" id="ARBA00034247"/>
    </source>
</evidence>
<dbReference type="SMART" id="SM00267">
    <property type="entry name" value="GGDEF"/>
    <property type="match status" value="1"/>
</dbReference>
<gene>
    <name evidence="4" type="ORF">ACFORL_08170</name>
</gene>
<dbReference type="InterPro" id="IPR043128">
    <property type="entry name" value="Rev_trsase/Diguanyl_cyclase"/>
</dbReference>
<dbReference type="InterPro" id="IPR029787">
    <property type="entry name" value="Nucleotide_cyclase"/>
</dbReference>
<proteinExistence type="predicted"/>
<evidence type="ECO:0000313" key="4">
    <source>
        <dbReference type="EMBL" id="MFC3909047.1"/>
    </source>
</evidence>
<feature type="domain" description="GGDEF" evidence="3">
    <location>
        <begin position="190"/>
        <end position="324"/>
    </location>
</feature>
<name>A0ABV8CFR5_9GAMM</name>
<dbReference type="Pfam" id="PF00990">
    <property type="entry name" value="GGDEF"/>
    <property type="match status" value="1"/>
</dbReference>
<organism evidence="4 5">
    <name type="scientific">Legionella dresdenensis</name>
    <dbReference type="NCBI Taxonomy" id="450200"/>
    <lineage>
        <taxon>Bacteria</taxon>
        <taxon>Pseudomonadati</taxon>
        <taxon>Pseudomonadota</taxon>
        <taxon>Gammaproteobacteria</taxon>
        <taxon>Legionellales</taxon>
        <taxon>Legionellaceae</taxon>
        <taxon>Legionella</taxon>
    </lineage>
</organism>
<dbReference type="InterPro" id="IPR003018">
    <property type="entry name" value="GAF"/>
</dbReference>
<dbReference type="Gene3D" id="3.30.70.270">
    <property type="match status" value="1"/>
</dbReference>